<evidence type="ECO:0000313" key="2">
    <source>
        <dbReference type="EMBL" id="CCC47965.1"/>
    </source>
</evidence>
<accession>G0TVJ9</accession>
<dbReference type="PANTHER" id="PTHR43433:SF5">
    <property type="entry name" value="AB HYDROLASE-1 DOMAIN-CONTAINING PROTEIN"/>
    <property type="match status" value="1"/>
</dbReference>
<proteinExistence type="predicted"/>
<organism evidence="2">
    <name type="scientific">Trypanosoma vivax (strain Y486)</name>
    <dbReference type="NCBI Taxonomy" id="1055687"/>
    <lineage>
        <taxon>Eukaryota</taxon>
        <taxon>Discoba</taxon>
        <taxon>Euglenozoa</taxon>
        <taxon>Kinetoplastea</taxon>
        <taxon>Metakinetoplastina</taxon>
        <taxon>Trypanosomatida</taxon>
        <taxon>Trypanosomatidae</taxon>
        <taxon>Trypanosoma</taxon>
        <taxon>Duttonella</taxon>
    </lineage>
</organism>
<keyword evidence="2" id="KW-0378">Hydrolase</keyword>
<dbReference type="InterPro" id="IPR000073">
    <property type="entry name" value="AB_hydrolase_1"/>
</dbReference>
<dbReference type="SUPFAM" id="SSF53474">
    <property type="entry name" value="alpha/beta-Hydrolases"/>
    <property type="match status" value="1"/>
</dbReference>
<dbReference type="VEuPathDB" id="TriTrypDB:TvY486_0501750"/>
<dbReference type="PANTHER" id="PTHR43433">
    <property type="entry name" value="HYDROLASE, ALPHA/BETA FOLD FAMILY PROTEIN"/>
    <property type="match status" value="1"/>
</dbReference>
<dbReference type="EMBL" id="HE573021">
    <property type="protein sequence ID" value="CCC47965.1"/>
    <property type="molecule type" value="Genomic_DNA"/>
</dbReference>
<feature type="domain" description="AB hydrolase-1" evidence="1">
    <location>
        <begin position="56"/>
        <end position="386"/>
    </location>
</feature>
<dbReference type="AlphaFoldDB" id="G0TVJ9"/>
<dbReference type="InterPro" id="IPR029058">
    <property type="entry name" value="AB_hydrolase_fold"/>
</dbReference>
<gene>
    <name evidence="2" type="ORF">TVY486_0501750</name>
</gene>
<dbReference type="InterPro" id="IPR050471">
    <property type="entry name" value="AB_hydrolase"/>
</dbReference>
<dbReference type="GO" id="GO:0016787">
    <property type="term" value="F:hydrolase activity"/>
    <property type="evidence" value="ECO:0007669"/>
    <property type="project" value="UniProtKB-KW"/>
</dbReference>
<name>G0TVJ9_TRYVY</name>
<protein>
    <submittedName>
        <fullName evidence="2">Putative hydrolase, alpha/beta fold family</fullName>
    </submittedName>
</protein>
<sequence length="418" mass="45191">MCVLKHSKIKDISAGRMLATHTRGERYADVGICATSGVPIRLCYQTFTVDAAPKGVVLLIMGLASPSLLWNTGFCCRLASHGYCVIRFDNRDVGKSTFLTGHQIICTASASPSSTPFITLDHQSDETDAELWGKLQTASSRGSSRHKTAISSAMYLRLAYASLIPGGQRLFREAYTLEDMAKDCVGLLDALGVKKAHLVGMSMGGMIAQVVATRFPSRVESLSLISTHASSPKTIWPSKRLMFYMARTAQQMAQKGFTIPLANRLSKLATSPSPDDEEELAQIFASLFARVAFGTGSVYPIQNETLHRQARRIVQWSSDFSGVARQYVAMVKASNRIPQLAKVCVPCVVLHGTVDPLVPFANGVELADNIPGARLVAIEGLGHVLHPTVWDRIVGALVENMSKCHTSGAKSAALKAKI</sequence>
<dbReference type="Pfam" id="PF00561">
    <property type="entry name" value="Abhydrolase_1"/>
    <property type="match status" value="1"/>
</dbReference>
<reference evidence="2" key="1">
    <citation type="journal article" date="2012" name="Proc. Natl. Acad. Sci. U.S.A.">
        <title>Antigenic diversity is generated by distinct evolutionary mechanisms in African trypanosome species.</title>
        <authorList>
            <person name="Jackson A.P."/>
            <person name="Berry A."/>
            <person name="Aslett M."/>
            <person name="Allison H.C."/>
            <person name="Burton P."/>
            <person name="Vavrova-Anderson J."/>
            <person name="Brown R."/>
            <person name="Browne H."/>
            <person name="Corton N."/>
            <person name="Hauser H."/>
            <person name="Gamble J."/>
            <person name="Gilderthorp R."/>
            <person name="Marcello L."/>
            <person name="McQuillan J."/>
            <person name="Otto T.D."/>
            <person name="Quail M.A."/>
            <person name="Sanders M.J."/>
            <person name="van Tonder A."/>
            <person name="Ginger M.L."/>
            <person name="Field M.C."/>
            <person name="Barry J.D."/>
            <person name="Hertz-Fowler C."/>
            <person name="Berriman M."/>
        </authorList>
    </citation>
    <scope>NUCLEOTIDE SEQUENCE</scope>
    <source>
        <strain evidence="2">Y486</strain>
    </source>
</reference>
<dbReference type="Gene3D" id="3.40.50.1820">
    <property type="entry name" value="alpha/beta hydrolase"/>
    <property type="match status" value="1"/>
</dbReference>
<evidence type="ECO:0000259" key="1">
    <source>
        <dbReference type="Pfam" id="PF00561"/>
    </source>
</evidence>